<dbReference type="STRING" id="1220924.W2SB39"/>
<evidence type="ECO:0008006" key="3">
    <source>
        <dbReference type="Google" id="ProtNLM"/>
    </source>
</evidence>
<dbReference type="Pfam" id="PF10282">
    <property type="entry name" value="Lactonase"/>
    <property type="match status" value="1"/>
</dbReference>
<dbReference type="EMBL" id="KB822711">
    <property type="protein sequence ID" value="ETN45840.1"/>
    <property type="molecule type" value="Genomic_DNA"/>
</dbReference>
<reference evidence="1 2" key="1">
    <citation type="submission" date="2013-03" db="EMBL/GenBank/DDBJ databases">
        <title>The Genome Sequence of Phialophora europaea CBS 101466.</title>
        <authorList>
            <consortium name="The Broad Institute Genomics Platform"/>
            <person name="Cuomo C."/>
            <person name="de Hoog S."/>
            <person name="Gorbushina A."/>
            <person name="Walker B."/>
            <person name="Young S.K."/>
            <person name="Zeng Q."/>
            <person name="Gargeya S."/>
            <person name="Fitzgerald M."/>
            <person name="Haas B."/>
            <person name="Abouelleil A."/>
            <person name="Allen A.W."/>
            <person name="Alvarado L."/>
            <person name="Arachchi H.M."/>
            <person name="Berlin A.M."/>
            <person name="Chapman S.B."/>
            <person name="Gainer-Dewar J."/>
            <person name="Goldberg J."/>
            <person name="Griggs A."/>
            <person name="Gujja S."/>
            <person name="Hansen M."/>
            <person name="Howarth C."/>
            <person name="Imamovic A."/>
            <person name="Ireland A."/>
            <person name="Larimer J."/>
            <person name="McCowan C."/>
            <person name="Murphy C."/>
            <person name="Pearson M."/>
            <person name="Poon T.W."/>
            <person name="Priest M."/>
            <person name="Roberts A."/>
            <person name="Saif S."/>
            <person name="Shea T."/>
            <person name="Sisk P."/>
            <person name="Sykes S."/>
            <person name="Wortman J."/>
            <person name="Nusbaum C."/>
            <person name="Birren B."/>
        </authorList>
    </citation>
    <scope>NUCLEOTIDE SEQUENCE [LARGE SCALE GENOMIC DNA]</scope>
    <source>
        <strain evidence="1 2">CBS 101466</strain>
    </source>
</reference>
<accession>W2SB39</accession>
<dbReference type="Gene3D" id="2.130.10.10">
    <property type="entry name" value="YVTN repeat-like/Quinoprotein amine dehydrogenase"/>
    <property type="match status" value="1"/>
</dbReference>
<keyword evidence="2" id="KW-1185">Reference proteome</keyword>
<proteinExistence type="predicted"/>
<evidence type="ECO:0000313" key="1">
    <source>
        <dbReference type="EMBL" id="ETN45840.1"/>
    </source>
</evidence>
<dbReference type="InParanoid" id="W2SB39"/>
<feature type="non-terminal residue" evidence="1">
    <location>
        <position position="1"/>
    </location>
</feature>
<sequence length="72" mass="7671">AAKIAITPDNQFLIVSNQNNSLFKSPPSNSLATFEPSTYDGALTLQQLAPASGNFPRHFALSSTGHQILISL</sequence>
<dbReference type="GeneID" id="19967360"/>
<organism evidence="1 2">
    <name type="scientific">Cyphellophora europaea (strain CBS 101466)</name>
    <name type="common">Phialophora europaea</name>
    <dbReference type="NCBI Taxonomy" id="1220924"/>
    <lineage>
        <taxon>Eukaryota</taxon>
        <taxon>Fungi</taxon>
        <taxon>Dikarya</taxon>
        <taxon>Ascomycota</taxon>
        <taxon>Pezizomycotina</taxon>
        <taxon>Eurotiomycetes</taxon>
        <taxon>Chaetothyriomycetidae</taxon>
        <taxon>Chaetothyriales</taxon>
        <taxon>Cyphellophoraceae</taxon>
        <taxon>Cyphellophora</taxon>
    </lineage>
</organism>
<name>W2SB39_CYPE1</name>
<dbReference type="SUPFAM" id="SSF50974">
    <property type="entry name" value="Nitrous oxide reductase, N-terminal domain"/>
    <property type="match status" value="1"/>
</dbReference>
<dbReference type="InterPro" id="IPR011045">
    <property type="entry name" value="N2O_reductase_N"/>
</dbReference>
<dbReference type="VEuPathDB" id="FungiDB:HMPREF1541_00021"/>
<dbReference type="InterPro" id="IPR015943">
    <property type="entry name" value="WD40/YVTN_repeat-like_dom_sf"/>
</dbReference>
<dbReference type="RefSeq" id="XP_008710552.1">
    <property type="nucleotide sequence ID" value="XM_008712330.1"/>
</dbReference>
<gene>
    <name evidence="1" type="ORF">HMPREF1541_00021</name>
</gene>
<dbReference type="OrthoDB" id="9972196at2759"/>
<dbReference type="AlphaFoldDB" id="W2SB39"/>
<evidence type="ECO:0000313" key="2">
    <source>
        <dbReference type="Proteomes" id="UP000030752"/>
    </source>
</evidence>
<dbReference type="HOGENOM" id="CLU_2729091_0_0_1"/>
<protein>
    <recommendedName>
        <fullName evidence="3">Lactonase family protein</fullName>
    </recommendedName>
</protein>
<dbReference type="InterPro" id="IPR019405">
    <property type="entry name" value="Lactonase_7-beta_prop"/>
</dbReference>
<dbReference type="Proteomes" id="UP000030752">
    <property type="component" value="Unassembled WGS sequence"/>
</dbReference>